<dbReference type="PROSITE" id="PS00086">
    <property type="entry name" value="CYTOCHROME_P450"/>
    <property type="match status" value="1"/>
</dbReference>
<name>A0A9Q9DQA7_CURCL</name>
<dbReference type="PANTHER" id="PTHR24305:SF210">
    <property type="entry name" value="CYTOCHROME P450 MONOOXYGENASE ASQL-RELATED"/>
    <property type="match status" value="1"/>
</dbReference>
<dbReference type="InterPro" id="IPR050121">
    <property type="entry name" value="Cytochrome_P450_monoxygenase"/>
</dbReference>
<keyword evidence="3 6" id="KW-0349">Heme</keyword>
<evidence type="ECO:0000256" key="4">
    <source>
        <dbReference type="ARBA" id="ARBA00022723"/>
    </source>
</evidence>
<dbReference type="InterPro" id="IPR002401">
    <property type="entry name" value="Cyt_P450_E_grp-I"/>
</dbReference>
<dbReference type="Pfam" id="PF00067">
    <property type="entry name" value="p450"/>
    <property type="match status" value="1"/>
</dbReference>
<dbReference type="AlphaFoldDB" id="A0A9Q9DQA7"/>
<organism evidence="8 9">
    <name type="scientific">Curvularia clavata</name>
    <dbReference type="NCBI Taxonomy" id="95742"/>
    <lineage>
        <taxon>Eukaryota</taxon>
        <taxon>Fungi</taxon>
        <taxon>Dikarya</taxon>
        <taxon>Ascomycota</taxon>
        <taxon>Pezizomycotina</taxon>
        <taxon>Dothideomycetes</taxon>
        <taxon>Pleosporomycetidae</taxon>
        <taxon>Pleosporales</taxon>
        <taxon>Pleosporineae</taxon>
        <taxon>Pleosporaceae</taxon>
        <taxon>Curvularia</taxon>
    </lineage>
</organism>
<evidence type="ECO:0000256" key="5">
    <source>
        <dbReference type="ARBA" id="ARBA00023004"/>
    </source>
</evidence>
<evidence type="ECO:0000256" key="3">
    <source>
        <dbReference type="ARBA" id="ARBA00022617"/>
    </source>
</evidence>
<dbReference type="InterPro" id="IPR036396">
    <property type="entry name" value="Cyt_P450_sf"/>
</dbReference>
<keyword evidence="5 6" id="KW-0408">Iron</keyword>
<evidence type="ECO:0000256" key="1">
    <source>
        <dbReference type="ARBA" id="ARBA00001971"/>
    </source>
</evidence>
<accession>A0A9Q9DQA7</accession>
<comment type="similarity">
    <text evidence="2 7">Belongs to the cytochrome P450 family.</text>
</comment>
<protein>
    <submittedName>
        <fullName evidence="8">Cytochrome P450</fullName>
    </submittedName>
</protein>
<dbReference type="InterPro" id="IPR001128">
    <property type="entry name" value="Cyt_P450"/>
</dbReference>
<dbReference type="GO" id="GO:0016705">
    <property type="term" value="F:oxidoreductase activity, acting on paired donors, with incorporation or reduction of molecular oxygen"/>
    <property type="evidence" value="ECO:0007669"/>
    <property type="project" value="InterPro"/>
</dbReference>
<dbReference type="PRINTS" id="PR00385">
    <property type="entry name" value="P450"/>
</dbReference>
<dbReference type="CDD" id="cd11058">
    <property type="entry name" value="CYP60B-like"/>
    <property type="match status" value="1"/>
</dbReference>
<proteinExistence type="inferred from homology"/>
<dbReference type="GO" id="GO:0020037">
    <property type="term" value="F:heme binding"/>
    <property type="evidence" value="ECO:0007669"/>
    <property type="project" value="InterPro"/>
</dbReference>
<keyword evidence="9" id="KW-1185">Reference proteome</keyword>
<keyword evidence="4 6" id="KW-0479">Metal-binding</keyword>
<reference evidence="8" key="1">
    <citation type="submission" date="2021-12" db="EMBL/GenBank/DDBJ databases">
        <title>Curvularia clavata genome.</title>
        <authorList>
            <person name="Cao Y."/>
        </authorList>
    </citation>
    <scope>NUCLEOTIDE SEQUENCE</scope>
    <source>
        <strain evidence="8">Yc1106</strain>
    </source>
</reference>
<feature type="binding site" description="axial binding residue" evidence="6">
    <location>
        <position position="402"/>
    </location>
    <ligand>
        <name>heme</name>
        <dbReference type="ChEBI" id="CHEBI:30413"/>
    </ligand>
    <ligandPart>
        <name>Fe</name>
        <dbReference type="ChEBI" id="CHEBI:18248"/>
    </ligandPart>
</feature>
<dbReference type="GO" id="GO:0004497">
    <property type="term" value="F:monooxygenase activity"/>
    <property type="evidence" value="ECO:0007669"/>
    <property type="project" value="UniProtKB-KW"/>
</dbReference>
<dbReference type="GO" id="GO:0005506">
    <property type="term" value="F:iron ion binding"/>
    <property type="evidence" value="ECO:0007669"/>
    <property type="project" value="InterPro"/>
</dbReference>
<evidence type="ECO:0000313" key="8">
    <source>
        <dbReference type="EMBL" id="USP74920.1"/>
    </source>
</evidence>
<evidence type="ECO:0000313" key="9">
    <source>
        <dbReference type="Proteomes" id="UP001056012"/>
    </source>
</evidence>
<dbReference type="SUPFAM" id="SSF48264">
    <property type="entry name" value="Cytochrome P450"/>
    <property type="match status" value="1"/>
</dbReference>
<sequence length="459" mass="52389">MESDETFAEFTLESPVFRSVQSTLSIEQQPTNDALEVGFSPSGKDVFSMDLGFDEPNLANHGISQGSLTLQDSDKIVSCKEVMRKSPFYDIFSSGFKHSCVGSERDTKKHGSMRRMLSAAFSQRALLEQETMVSGTIDRFVEIIGKKSITEPLNMTKWYEMVSFDILGEMAFGESFHSIETEHLYFITLVDNLSRLPFAVAISRVLFPSMLLAKNHNSEFSRKQVEKRLSSRSSRKDFLTHLVQKVRDGEVEQEEMTAHVSTLAIAGGETVSTFLAGTTFFLLNKPSTMKKLTTEIRDAFPTYDTINAQRAQQLPYLQAVIQEGLRMYPPGSQGFPRISPGFELHGKYVPQGVEVYTSAWTVTHDPQYWENPMEFAPERWLDNDSQDIREASQPFSLGPRGCLGRNFAYMEMFLLLAKMLWRYDLELVNKDVGWLDEGKVYVMWWKPKLMIRFHPRVDV</sequence>
<dbReference type="PANTHER" id="PTHR24305">
    <property type="entry name" value="CYTOCHROME P450"/>
    <property type="match status" value="1"/>
</dbReference>
<dbReference type="Gene3D" id="1.10.630.10">
    <property type="entry name" value="Cytochrome P450"/>
    <property type="match status" value="1"/>
</dbReference>
<dbReference type="PRINTS" id="PR00463">
    <property type="entry name" value="EP450I"/>
</dbReference>
<comment type="cofactor">
    <cofactor evidence="1 6">
        <name>heme</name>
        <dbReference type="ChEBI" id="CHEBI:30413"/>
    </cofactor>
</comment>
<dbReference type="OrthoDB" id="1470350at2759"/>
<evidence type="ECO:0000256" key="2">
    <source>
        <dbReference type="ARBA" id="ARBA00010617"/>
    </source>
</evidence>
<evidence type="ECO:0000256" key="6">
    <source>
        <dbReference type="PIRSR" id="PIRSR602401-1"/>
    </source>
</evidence>
<evidence type="ECO:0000256" key="7">
    <source>
        <dbReference type="RuleBase" id="RU000461"/>
    </source>
</evidence>
<keyword evidence="7" id="KW-0560">Oxidoreductase</keyword>
<dbReference type="Proteomes" id="UP001056012">
    <property type="component" value="Chromosome 2"/>
</dbReference>
<dbReference type="EMBL" id="CP089275">
    <property type="protein sequence ID" value="USP74920.1"/>
    <property type="molecule type" value="Genomic_DNA"/>
</dbReference>
<keyword evidence="7" id="KW-0503">Monooxygenase</keyword>
<gene>
    <name evidence="8" type="ORF">yc1106_02194</name>
</gene>
<dbReference type="VEuPathDB" id="FungiDB:yc1106_02194"/>
<dbReference type="InterPro" id="IPR017972">
    <property type="entry name" value="Cyt_P450_CS"/>
</dbReference>